<dbReference type="GO" id="GO:0006813">
    <property type="term" value="P:potassium ion transport"/>
    <property type="evidence" value="ECO:0007669"/>
    <property type="project" value="InterPro"/>
</dbReference>
<gene>
    <name evidence="6" type="ORF">G3446_25405</name>
</gene>
<keyword evidence="2" id="KW-0050">Antiport</keyword>
<dbReference type="GO" id="GO:0016020">
    <property type="term" value="C:membrane"/>
    <property type="evidence" value="ECO:0007669"/>
    <property type="project" value="TreeGrafter"/>
</dbReference>
<name>A0A6M0K5W3_9GAMM</name>
<evidence type="ECO:0000313" key="6">
    <source>
        <dbReference type="EMBL" id="NEV65142.1"/>
    </source>
</evidence>
<proteinExistence type="predicted"/>
<dbReference type="InterPro" id="IPR036291">
    <property type="entry name" value="NAD(P)-bd_dom_sf"/>
</dbReference>
<keyword evidence="4" id="KW-0732">Signal</keyword>
<sequence length="209" mass="22200">MLVVAISMIATPLMVKAGAALAGRLGTAPAHADAEPSADLKRHVVIVGYDEVGQLMDLMLERANIPHVAVGRNITVVQIARRAGREVYFGDLNSTSTQAAARLGKAAAVFVTSHDSEVAKALALTLHRLYPQLDVYVRVRVRAIADQEALVAKGIKHAGTGYIESTLACGEMLLKDLGVSEADVGELVTTLRRDDYALIRAAYAEGARA</sequence>
<evidence type="ECO:0000256" key="2">
    <source>
        <dbReference type="ARBA" id="ARBA00022449"/>
    </source>
</evidence>
<feature type="signal peptide" evidence="4">
    <location>
        <begin position="1"/>
        <end position="22"/>
    </location>
</feature>
<keyword evidence="3" id="KW-0406">Ion transport</keyword>
<reference evidence="6 7" key="1">
    <citation type="submission" date="2020-02" db="EMBL/GenBank/DDBJ databases">
        <title>Genome sequences of Thiorhodococcus mannitoliphagus and Thiorhodococcus minor, purple sulfur photosynthetic bacteria in the gammaproteobacterial family, Chromatiaceae.</title>
        <authorList>
            <person name="Aviles F.A."/>
            <person name="Meyer T.E."/>
            <person name="Kyndt J.A."/>
        </authorList>
    </citation>
    <scope>NUCLEOTIDE SEQUENCE [LARGE SCALE GENOMIC DNA]</scope>
    <source>
        <strain evidence="6 7">DSM 11518</strain>
    </source>
</reference>
<accession>A0A6M0K5W3</accession>
<keyword evidence="7" id="KW-1185">Reference proteome</keyword>
<evidence type="ECO:0000313" key="7">
    <source>
        <dbReference type="Proteomes" id="UP000483379"/>
    </source>
</evidence>
<organism evidence="6 7">
    <name type="scientific">Thiorhodococcus minor</name>
    <dbReference type="NCBI Taxonomy" id="57489"/>
    <lineage>
        <taxon>Bacteria</taxon>
        <taxon>Pseudomonadati</taxon>
        <taxon>Pseudomonadota</taxon>
        <taxon>Gammaproteobacteria</taxon>
        <taxon>Chromatiales</taxon>
        <taxon>Chromatiaceae</taxon>
        <taxon>Thiorhodococcus</taxon>
    </lineage>
</organism>
<dbReference type="PANTHER" id="PTHR46157">
    <property type="entry name" value="K(+) EFFLUX ANTIPORTER 3, CHLOROPLASTIC"/>
    <property type="match status" value="1"/>
</dbReference>
<feature type="chain" id="PRO_5027100836" description="RCK N-terminal domain-containing protein" evidence="4">
    <location>
        <begin position="23"/>
        <end position="209"/>
    </location>
</feature>
<dbReference type="InterPro" id="IPR003148">
    <property type="entry name" value="RCK_N"/>
</dbReference>
<protein>
    <recommendedName>
        <fullName evidence="5">RCK N-terminal domain-containing protein</fullName>
    </recommendedName>
</protein>
<evidence type="ECO:0000256" key="4">
    <source>
        <dbReference type="SAM" id="SignalP"/>
    </source>
</evidence>
<dbReference type="GO" id="GO:0015297">
    <property type="term" value="F:antiporter activity"/>
    <property type="evidence" value="ECO:0007669"/>
    <property type="project" value="UniProtKB-KW"/>
</dbReference>
<dbReference type="PANTHER" id="PTHR46157:SF4">
    <property type="entry name" value="K(+) EFFLUX ANTIPORTER 3, CHLOROPLASTIC"/>
    <property type="match status" value="1"/>
</dbReference>
<dbReference type="SUPFAM" id="SSF51735">
    <property type="entry name" value="NAD(P)-binding Rossmann-fold domains"/>
    <property type="match status" value="1"/>
</dbReference>
<dbReference type="AlphaFoldDB" id="A0A6M0K5W3"/>
<dbReference type="Gene3D" id="3.40.50.720">
    <property type="entry name" value="NAD(P)-binding Rossmann-like Domain"/>
    <property type="match status" value="1"/>
</dbReference>
<feature type="domain" description="RCK N-terminal" evidence="5">
    <location>
        <begin position="44"/>
        <end position="154"/>
    </location>
</feature>
<keyword evidence="1" id="KW-0813">Transport</keyword>
<evidence type="ECO:0000259" key="5">
    <source>
        <dbReference type="Pfam" id="PF02254"/>
    </source>
</evidence>
<evidence type="ECO:0000256" key="1">
    <source>
        <dbReference type="ARBA" id="ARBA00022448"/>
    </source>
</evidence>
<dbReference type="RefSeq" id="WP_164456469.1">
    <property type="nucleotide sequence ID" value="NZ_JAAIJQ010000157.1"/>
</dbReference>
<dbReference type="Pfam" id="PF02254">
    <property type="entry name" value="TrkA_N"/>
    <property type="match status" value="1"/>
</dbReference>
<evidence type="ECO:0000256" key="3">
    <source>
        <dbReference type="ARBA" id="ARBA00023065"/>
    </source>
</evidence>
<dbReference type="Proteomes" id="UP000483379">
    <property type="component" value="Unassembled WGS sequence"/>
</dbReference>
<dbReference type="EMBL" id="JAAIJQ010000157">
    <property type="protein sequence ID" value="NEV65142.1"/>
    <property type="molecule type" value="Genomic_DNA"/>
</dbReference>
<comment type="caution">
    <text evidence="6">The sequence shown here is derived from an EMBL/GenBank/DDBJ whole genome shotgun (WGS) entry which is preliminary data.</text>
</comment>